<gene>
    <name evidence="1" type="ORF">LG45_13810</name>
</gene>
<dbReference type="OrthoDB" id="1376192at2"/>
<evidence type="ECO:0000313" key="2">
    <source>
        <dbReference type="Proteomes" id="UP000029554"/>
    </source>
</evidence>
<dbReference type="EMBL" id="JRHH01000005">
    <property type="protein sequence ID" value="KGD67294.1"/>
    <property type="molecule type" value="Genomic_DNA"/>
</dbReference>
<proteinExistence type="predicted"/>
<organism evidence="1 2">
    <name type="scientific">Flavobacterium aquatile LMG 4008 = ATCC 11947</name>
    <dbReference type="NCBI Taxonomy" id="1453498"/>
    <lineage>
        <taxon>Bacteria</taxon>
        <taxon>Pseudomonadati</taxon>
        <taxon>Bacteroidota</taxon>
        <taxon>Flavobacteriia</taxon>
        <taxon>Flavobacteriales</taxon>
        <taxon>Flavobacteriaceae</taxon>
        <taxon>Flavobacterium</taxon>
    </lineage>
</organism>
<keyword evidence="2" id="KW-1185">Reference proteome</keyword>
<reference evidence="1 2" key="1">
    <citation type="submission" date="2014-09" db="EMBL/GenBank/DDBJ databases">
        <title>Whole Genome Shotgun of Flavobacterium aquatile LMG 4008.</title>
        <authorList>
            <person name="Gale A.N."/>
            <person name="Pipes S.E."/>
            <person name="Newman J.D."/>
        </authorList>
    </citation>
    <scope>NUCLEOTIDE SEQUENCE [LARGE SCALE GENOMIC DNA]</scope>
    <source>
        <strain evidence="1 2">LMG 4008</strain>
    </source>
</reference>
<protein>
    <submittedName>
        <fullName evidence="1">Uncharacterized protein</fullName>
    </submittedName>
</protein>
<dbReference type="AlphaFoldDB" id="A0A095SSF0"/>
<dbReference type="Proteomes" id="UP000029554">
    <property type="component" value="Unassembled WGS sequence"/>
</dbReference>
<accession>A0A095SSF0</accession>
<comment type="caution">
    <text evidence="1">The sequence shown here is derived from an EMBL/GenBank/DDBJ whole genome shotgun (WGS) entry which is preliminary data.</text>
</comment>
<name>A0A095SSF0_9FLAO</name>
<dbReference type="RefSeq" id="WP_035128014.1">
    <property type="nucleotide sequence ID" value="NZ_JRHH01000005.1"/>
</dbReference>
<evidence type="ECO:0000313" key="1">
    <source>
        <dbReference type="EMBL" id="KGD67294.1"/>
    </source>
</evidence>
<sequence>MKNQKLNFADFQVNQLSKEVSKSISGGKRIVTIYIDVNGNWYNADGEPIQNTGNGSGIFQDVEYVFIQR</sequence>